<keyword evidence="4" id="KW-1185">Reference proteome</keyword>
<reference evidence="3 4" key="3">
    <citation type="journal article" date="2010" name="Genome Biol. Evol.">
        <title>The sequence of a 1.8-mb bacterial linear plasmid reveals a rich evolutionary reservoir of secondary metabolic pathways.</title>
        <authorList>
            <person name="Medema M.H."/>
            <person name="Trefzer A."/>
            <person name="Kovalchuk A."/>
            <person name="van den Berg M."/>
            <person name="Mueller U."/>
            <person name="Heijne W."/>
            <person name="Wu L."/>
            <person name="Alam M.T."/>
            <person name="Ronning C.M."/>
            <person name="Nierman W.C."/>
            <person name="Bovenberg R.A.L."/>
            <person name="Breitling R."/>
            <person name="Takano E."/>
        </authorList>
    </citation>
    <scope>NUCLEOTIDE SEQUENCE [LARGE SCALE GENOMIC DNA]</scope>
    <source>
        <strain evidence="3">ATCC 27064</strain>
        <strain evidence="4">ATCC 27064 / DSM 738 / JCM 4710 / NBRC 13307 / NCIMB 12785 / NRRL 3585 / VKM Ac-602</strain>
    </source>
</reference>
<dbReference type="EMBL" id="M34538">
    <property type="protein sequence ID" value="AAF74506.1"/>
    <property type="molecule type" value="Genomic_DNA"/>
</dbReference>
<evidence type="ECO:0000313" key="4">
    <source>
        <dbReference type="Proteomes" id="UP000002357"/>
    </source>
</evidence>
<reference evidence="2" key="2">
    <citation type="submission" date="2000-06" db="EMBL/GenBank/DDBJ databases">
        <authorList>
            <person name="Jensen S.E."/>
        </authorList>
    </citation>
    <scope>NUCLEOTIDE SEQUENCE</scope>
    <source>
        <strain evidence="2">NRRL</strain>
    </source>
</reference>
<gene>
    <name evidence="3" type="ORF">SCLAV_4453</name>
</gene>
<dbReference type="EMBL" id="CM000913">
    <property type="protein sequence ID" value="EFG09524.1"/>
    <property type="molecule type" value="Genomic_DNA"/>
</dbReference>
<proteinExistence type="predicted"/>
<dbReference type="AlphaFoldDB" id="B5H0N7"/>
<reference evidence="2" key="1">
    <citation type="journal article" date="1990" name="J. Bacteriol.">
        <title>Isolation and characterization of a beta-lactamase-inhibitory protein from Streptomyces clavuligerus and cloning and analysis of the corresponding gene.</title>
        <authorList>
            <person name="Doran J.L."/>
            <person name="Leskiw B.K."/>
            <person name="Aippersbach S."/>
            <person name="Jensen S.E."/>
        </authorList>
    </citation>
    <scope>NUCLEOTIDE SEQUENCE</scope>
    <source>
        <strain evidence="2">NRRL</strain>
    </source>
</reference>
<feature type="domain" description="DUF6879" evidence="1">
    <location>
        <begin position="8"/>
        <end position="171"/>
    </location>
</feature>
<organism evidence="2">
    <name type="scientific">Streptomyces clavuligerus</name>
    <dbReference type="NCBI Taxonomy" id="1901"/>
    <lineage>
        <taxon>Bacteria</taxon>
        <taxon>Bacillati</taxon>
        <taxon>Actinomycetota</taxon>
        <taxon>Actinomycetes</taxon>
        <taxon>Kitasatosporales</taxon>
        <taxon>Streptomycetaceae</taxon>
        <taxon>Streptomyces</taxon>
    </lineage>
</organism>
<dbReference type="Proteomes" id="UP000002357">
    <property type="component" value="Chromosome"/>
</dbReference>
<dbReference type="InterPro" id="IPR049244">
    <property type="entry name" value="DUF6879"/>
</dbReference>
<name>B5H0N7_STRCL</name>
<dbReference type="OrthoDB" id="3821358at2"/>
<accession>Q9LCW3</accession>
<dbReference type="KEGG" id="sclf:BB341_06640"/>
<dbReference type="eggNOG" id="ENOG5033032">
    <property type="taxonomic scope" value="Bacteria"/>
</dbReference>
<dbReference type="RefSeq" id="WP_003957812.1">
    <property type="nucleotide sequence ID" value="NZ_CM000913.1"/>
</dbReference>
<accession>B5H0N7</accession>
<evidence type="ECO:0000259" key="1">
    <source>
        <dbReference type="Pfam" id="PF21806"/>
    </source>
</evidence>
<dbReference type="Pfam" id="PF21806">
    <property type="entry name" value="DUF6879"/>
    <property type="match status" value="1"/>
</dbReference>
<dbReference type="STRING" id="1901.BB341_06640"/>
<protein>
    <recommendedName>
        <fullName evidence="1">DUF6879 domain-containing protein</fullName>
    </recommendedName>
</protein>
<evidence type="ECO:0000313" key="3">
    <source>
        <dbReference type="EMBL" id="EFG09524.1"/>
    </source>
</evidence>
<evidence type="ECO:0000313" key="2">
    <source>
        <dbReference type="EMBL" id="AAF74506.1"/>
    </source>
</evidence>
<dbReference type="GeneID" id="93729093"/>
<sequence>MTTSSRTLGDWFTDFEREAFRLETLDDYSKSGGVAAYQAFIAGKPQPEGYATDDWVTTVGNATGSGRRMYRVHILSRPLTDYLRFELSWGYHRNMTAGEEFFILDTTNRENPIPEAPDFWLFDESVISAMSYDGNGKYLGSDFLGEDQLARFLAYRDTALAHAVPFPEWWAQHGE</sequence>